<evidence type="ECO:0000313" key="2">
    <source>
        <dbReference type="Proteomes" id="UP001152622"/>
    </source>
</evidence>
<gene>
    <name evidence="1" type="ORF">SKAU_G00079340</name>
</gene>
<sequence>MGRMELVLNPQNMVPQVLVQEFSLVVSIWWSSSAKWSTRWGSEAGGVGGVGTAGTGYPGGVKPPKYGVPVGSGIAGGATPTGTGIGTMLGGVAGTGQPFVPAGKPAKYPTLAPEGTPSPGATGIATGVHPGVGVLQPSGVQPGGKYEFSLVLEFYSQVEYSLVLEFYSQVGIQVELNPPNMVRKSDKLCKSPVTLHDIPPGVQPGVATGVQPGVPTGVQPGVQYYPGVQYPGVQYPGVQYPGVQYPGVQYPGVLPGAKPLKAPGAGGAGVLPSTGGVRYPTGVGLGAAKPPKPGYGSLGTGYPAGGVVPGYGGYQPHYPGYGPGGAGLTAQQAKAAKYGALQGFLGGGYRGVPGCQGKYCGRKRK</sequence>
<dbReference type="PRINTS" id="PR01500">
    <property type="entry name" value="TROPOELASTIN"/>
</dbReference>
<keyword evidence="2" id="KW-1185">Reference proteome</keyword>
<name>A0A9Q1J5B8_SYNKA</name>
<dbReference type="OrthoDB" id="8965055at2759"/>
<evidence type="ECO:0000313" key="1">
    <source>
        <dbReference type="EMBL" id="KAJ8367906.1"/>
    </source>
</evidence>
<dbReference type="AlphaFoldDB" id="A0A9Q1J5B8"/>
<evidence type="ECO:0008006" key="3">
    <source>
        <dbReference type="Google" id="ProtNLM"/>
    </source>
</evidence>
<reference evidence="1" key="1">
    <citation type="journal article" date="2023" name="Science">
        <title>Genome structures resolve the early diversification of teleost fishes.</title>
        <authorList>
            <person name="Parey E."/>
            <person name="Louis A."/>
            <person name="Montfort J."/>
            <person name="Bouchez O."/>
            <person name="Roques C."/>
            <person name="Iampietro C."/>
            <person name="Lluch J."/>
            <person name="Castinel A."/>
            <person name="Donnadieu C."/>
            <person name="Desvignes T."/>
            <person name="Floi Bucao C."/>
            <person name="Jouanno E."/>
            <person name="Wen M."/>
            <person name="Mejri S."/>
            <person name="Dirks R."/>
            <person name="Jansen H."/>
            <person name="Henkel C."/>
            <person name="Chen W.J."/>
            <person name="Zahm M."/>
            <person name="Cabau C."/>
            <person name="Klopp C."/>
            <person name="Thompson A.W."/>
            <person name="Robinson-Rechavi M."/>
            <person name="Braasch I."/>
            <person name="Lecointre G."/>
            <person name="Bobe J."/>
            <person name="Postlethwait J.H."/>
            <person name="Berthelot C."/>
            <person name="Roest Crollius H."/>
            <person name="Guiguen Y."/>
        </authorList>
    </citation>
    <scope>NUCLEOTIDE SEQUENCE</scope>
    <source>
        <strain evidence="1">WJC10195</strain>
    </source>
</reference>
<comment type="caution">
    <text evidence="1">The sequence shown here is derived from an EMBL/GenBank/DDBJ whole genome shotgun (WGS) entry which is preliminary data.</text>
</comment>
<proteinExistence type="predicted"/>
<dbReference type="Proteomes" id="UP001152622">
    <property type="component" value="Chromosome 3"/>
</dbReference>
<organism evidence="1 2">
    <name type="scientific">Synaphobranchus kaupii</name>
    <name type="common">Kaup's arrowtooth eel</name>
    <dbReference type="NCBI Taxonomy" id="118154"/>
    <lineage>
        <taxon>Eukaryota</taxon>
        <taxon>Metazoa</taxon>
        <taxon>Chordata</taxon>
        <taxon>Craniata</taxon>
        <taxon>Vertebrata</taxon>
        <taxon>Euteleostomi</taxon>
        <taxon>Actinopterygii</taxon>
        <taxon>Neopterygii</taxon>
        <taxon>Teleostei</taxon>
        <taxon>Anguilliformes</taxon>
        <taxon>Synaphobranchidae</taxon>
        <taxon>Synaphobranchus</taxon>
    </lineage>
</organism>
<dbReference type="EMBL" id="JAINUF010000003">
    <property type="protein sequence ID" value="KAJ8367906.1"/>
    <property type="molecule type" value="Genomic_DNA"/>
</dbReference>
<protein>
    <recommendedName>
        <fullName evidence="3">Elastin</fullName>
    </recommendedName>
</protein>
<accession>A0A9Q1J5B8</accession>